<evidence type="ECO:0000259" key="1">
    <source>
        <dbReference type="Pfam" id="PF01738"/>
    </source>
</evidence>
<dbReference type="OrthoDB" id="17560at2759"/>
<organism evidence="2 3">
    <name type="scientific">Penicillium chermesinum</name>
    <dbReference type="NCBI Taxonomy" id="63820"/>
    <lineage>
        <taxon>Eukaryota</taxon>
        <taxon>Fungi</taxon>
        <taxon>Dikarya</taxon>
        <taxon>Ascomycota</taxon>
        <taxon>Pezizomycotina</taxon>
        <taxon>Eurotiomycetes</taxon>
        <taxon>Eurotiomycetidae</taxon>
        <taxon>Eurotiales</taxon>
        <taxon>Aspergillaceae</taxon>
        <taxon>Penicillium</taxon>
    </lineage>
</organism>
<dbReference type="GO" id="GO:0072330">
    <property type="term" value="P:monocarboxylic acid biosynthetic process"/>
    <property type="evidence" value="ECO:0007669"/>
    <property type="project" value="UniProtKB-ARBA"/>
</dbReference>
<reference evidence="2" key="1">
    <citation type="submission" date="2022-11" db="EMBL/GenBank/DDBJ databases">
        <authorList>
            <person name="Petersen C."/>
        </authorList>
    </citation>
    <scope>NUCLEOTIDE SEQUENCE</scope>
    <source>
        <strain evidence="2">IBT 19713</strain>
    </source>
</reference>
<protein>
    <submittedName>
        <fullName evidence="2">Hydrolase tropI</fullName>
    </submittedName>
</protein>
<dbReference type="InterPro" id="IPR029058">
    <property type="entry name" value="AB_hydrolase_fold"/>
</dbReference>
<reference evidence="2" key="2">
    <citation type="journal article" date="2023" name="IMA Fungus">
        <title>Comparative genomic study of the Penicillium genus elucidates a diverse pangenome and 15 lateral gene transfer events.</title>
        <authorList>
            <person name="Petersen C."/>
            <person name="Sorensen T."/>
            <person name="Nielsen M.R."/>
            <person name="Sondergaard T.E."/>
            <person name="Sorensen J.L."/>
            <person name="Fitzpatrick D.A."/>
            <person name="Frisvad J.C."/>
            <person name="Nielsen K.L."/>
        </authorList>
    </citation>
    <scope>NUCLEOTIDE SEQUENCE</scope>
    <source>
        <strain evidence="2">IBT 19713</strain>
    </source>
</reference>
<dbReference type="PANTHER" id="PTHR17630:SF44">
    <property type="entry name" value="PROTEIN AIM2"/>
    <property type="match status" value="1"/>
</dbReference>
<dbReference type="Proteomes" id="UP001150941">
    <property type="component" value="Unassembled WGS sequence"/>
</dbReference>
<dbReference type="GO" id="GO:0017000">
    <property type="term" value="P:antibiotic biosynthetic process"/>
    <property type="evidence" value="ECO:0007669"/>
    <property type="project" value="UniProtKB-ARBA"/>
</dbReference>
<evidence type="ECO:0000313" key="2">
    <source>
        <dbReference type="EMBL" id="KAJ5232772.1"/>
    </source>
</evidence>
<dbReference type="Pfam" id="PF01738">
    <property type="entry name" value="DLH"/>
    <property type="match status" value="1"/>
</dbReference>
<dbReference type="AlphaFoldDB" id="A0A9W9NZU6"/>
<dbReference type="PANTHER" id="PTHR17630">
    <property type="entry name" value="DIENELACTONE HYDROLASE"/>
    <property type="match status" value="1"/>
</dbReference>
<dbReference type="Gene3D" id="3.40.50.1820">
    <property type="entry name" value="alpha/beta hydrolase"/>
    <property type="match status" value="1"/>
</dbReference>
<dbReference type="InterPro" id="IPR002925">
    <property type="entry name" value="Dienelactn_hydro"/>
</dbReference>
<comment type="caution">
    <text evidence="2">The sequence shown here is derived from an EMBL/GenBank/DDBJ whole genome shotgun (WGS) entry which is preliminary data.</text>
</comment>
<dbReference type="RefSeq" id="XP_058330764.1">
    <property type="nucleotide sequence ID" value="XM_058475024.1"/>
</dbReference>
<sequence length="186" mass="20340">RTVEAYVTYPADGSTKKAILLCCDAIGHRSVNPQLIADQWAANGYFVVAPDLFHGDAVPLQRSPDFDLQNWLNRHLPPRVEPVVLAVLKEMRTTLGCERVGSAGFCFGAKYSIRLLQPGQFDAAWVAHPSFVDAEEVAAIKGLSLYLCGGGVEHGFASRGDMSDPKAKFAKESAFVQAVNWFHAYL</sequence>
<feature type="non-terminal residue" evidence="2">
    <location>
        <position position="1"/>
    </location>
</feature>
<evidence type="ECO:0000313" key="3">
    <source>
        <dbReference type="Proteomes" id="UP001150941"/>
    </source>
</evidence>
<dbReference type="GeneID" id="83202327"/>
<dbReference type="SUPFAM" id="SSF53474">
    <property type="entry name" value="alpha/beta-Hydrolases"/>
    <property type="match status" value="1"/>
</dbReference>
<keyword evidence="2" id="KW-0378">Hydrolase</keyword>
<proteinExistence type="predicted"/>
<accession>A0A9W9NZU6</accession>
<name>A0A9W9NZU6_9EURO</name>
<keyword evidence="3" id="KW-1185">Reference proteome</keyword>
<gene>
    <name evidence="2" type="ORF">N7468_005728</name>
</gene>
<feature type="domain" description="Dienelactone hydrolase" evidence="1">
    <location>
        <begin position="4"/>
        <end position="139"/>
    </location>
</feature>
<dbReference type="EMBL" id="JAPQKS010000004">
    <property type="protein sequence ID" value="KAJ5232772.1"/>
    <property type="molecule type" value="Genomic_DNA"/>
</dbReference>
<dbReference type="GO" id="GO:0016787">
    <property type="term" value="F:hydrolase activity"/>
    <property type="evidence" value="ECO:0007669"/>
    <property type="project" value="UniProtKB-KW"/>
</dbReference>